<sequence>MWLLLFLLLPLTLMTLMMVVVVVVVVVVVRAGQWMRLDMSPRVMSETHASRNNLPHSHVIAK</sequence>
<name>A0A5B7EGR2_PORTR</name>
<reference evidence="2 3" key="1">
    <citation type="submission" date="2019-05" db="EMBL/GenBank/DDBJ databases">
        <title>Another draft genome of Portunus trituberculatus and its Hox gene families provides insights of decapod evolution.</title>
        <authorList>
            <person name="Jeong J.-H."/>
            <person name="Song I."/>
            <person name="Kim S."/>
            <person name="Choi T."/>
            <person name="Kim D."/>
            <person name="Ryu S."/>
            <person name="Kim W."/>
        </authorList>
    </citation>
    <scope>NUCLEOTIDE SEQUENCE [LARGE SCALE GENOMIC DNA]</scope>
    <source>
        <tissue evidence="2">Muscle</tissue>
    </source>
</reference>
<evidence type="ECO:0000313" key="2">
    <source>
        <dbReference type="EMBL" id="MPC33551.1"/>
    </source>
</evidence>
<evidence type="ECO:0000313" key="3">
    <source>
        <dbReference type="Proteomes" id="UP000324222"/>
    </source>
</evidence>
<proteinExistence type="predicted"/>
<protein>
    <submittedName>
        <fullName evidence="2">Uncharacterized protein</fullName>
    </submittedName>
</protein>
<accession>A0A5B7EGR2</accession>
<keyword evidence="1" id="KW-1133">Transmembrane helix</keyword>
<dbReference type="EMBL" id="VSRR010002857">
    <property type="protein sequence ID" value="MPC33551.1"/>
    <property type="molecule type" value="Genomic_DNA"/>
</dbReference>
<comment type="caution">
    <text evidence="2">The sequence shown here is derived from an EMBL/GenBank/DDBJ whole genome shotgun (WGS) entry which is preliminary data.</text>
</comment>
<keyword evidence="1" id="KW-0472">Membrane</keyword>
<dbReference type="AlphaFoldDB" id="A0A5B7EGR2"/>
<dbReference type="Proteomes" id="UP000324222">
    <property type="component" value="Unassembled WGS sequence"/>
</dbReference>
<keyword evidence="3" id="KW-1185">Reference proteome</keyword>
<feature type="transmembrane region" description="Helical" evidence="1">
    <location>
        <begin position="6"/>
        <end position="29"/>
    </location>
</feature>
<evidence type="ECO:0000256" key="1">
    <source>
        <dbReference type="SAM" id="Phobius"/>
    </source>
</evidence>
<gene>
    <name evidence="2" type="ORF">E2C01_026906</name>
</gene>
<keyword evidence="1" id="KW-0812">Transmembrane</keyword>
<organism evidence="2 3">
    <name type="scientific">Portunus trituberculatus</name>
    <name type="common">Swimming crab</name>
    <name type="synonym">Neptunus trituberculatus</name>
    <dbReference type="NCBI Taxonomy" id="210409"/>
    <lineage>
        <taxon>Eukaryota</taxon>
        <taxon>Metazoa</taxon>
        <taxon>Ecdysozoa</taxon>
        <taxon>Arthropoda</taxon>
        <taxon>Crustacea</taxon>
        <taxon>Multicrustacea</taxon>
        <taxon>Malacostraca</taxon>
        <taxon>Eumalacostraca</taxon>
        <taxon>Eucarida</taxon>
        <taxon>Decapoda</taxon>
        <taxon>Pleocyemata</taxon>
        <taxon>Brachyura</taxon>
        <taxon>Eubrachyura</taxon>
        <taxon>Portunoidea</taxon>
        <taxon>Portunidae</taxon>
        <taxon>Portuninae</taxon>
        <taxon>Portunus</taxon>
    </lineage>
</organism>